<dbReference type="EMBL" id="MUNK01000157">
    <property type="protein sequence ID" value="OTA28618.1"/>
    <property type="molecule type" value="Genomic_DNA"/>
</dbReference>
<dbReference type="InterPro" id="IPR003710">
    <property type="entry name" value="ApbA"/>
</dbReference>
<dbReference type="SUPFAM" id="SSF48179">
    <property type="entry name" value="6-phosphogluconate dehydrogenase C-terminal domain-like"/>
    <property type="match status" value="1"/>
</dbReference>
<sequence length="330" mass="35747">MSTMPRALIFGTGGVGCIYGFILSRAGCSVTTVCRSNFTAVRDNGISVRSKIFGNTSYRPTAVQTVSAALENGPFDYIVVTAKAFPGTAKLIEEAVDPSTTIVLGQNGIGGEKEYAELYPDNVLIAGVVYLPVTQVEPGVVEHGPLERFEIGTYPPDAPLKGKERCRELSDLFRAGGGSAPVFDDIQPQRWFKLAVNAAWNPTTALTMCDDANYLRSSSKAEDIIRKIMKDVGKIATAVGYPNAITDQGIEQDLQRPRGRLETGGKEPSMLTDVRNDRATEVEAILGNALKIGEERGADTPYLELIYTLAKGRDYAIAPDERWKPIARHG</sequence>
<dbReference type="NCBIfam" id="TIGR00745">
    <property type="entry name" value="apbA_panE"/>
    <property type="match status" value="1"/>
</dbReference>
<dbReference type="InterPro" id="IPR013328">
    <property type="entry name" value="6PGD_dom2"/>
</dbReference>
<dbReference type="SUPFAM" id="SSF51735">
    <property type="entry name" value="NAD(P)-binding Rossmann-fold domains"/>
    <property type="match status" value="1"/>
</dbReference>
<dbReference type="EC" id="1.1.1.169" evidence="4"/>
<dbReference type="AlphaFoldDB" id="A0A1Z5T1Q1"/>
<comment type="function">
    <text evidence="4">Catalyzes the NADPH-dependent reduction of ketopantoate into pantoic acid.</text>
</comment>
<dbReference type="InterPro" id="IPR008927">
    <property type="entry name" value="6-PGluconate_DH-like_C_sf"/>
</dbReference>
<organism evidence="7 8">
    <name type="scientific">Hortaea werneckii EXF-2000</name>
    <dbReference type="NCBI Taxonomy" id="1157616"/>
    <lineage>
        <taxon>Eukaryota</taxon>
        <taxon>Fungi</taxon>
        <taxon>Dikarya</taxon>
        <taxon>Ascomycota</taxon>
        <taxon>Pezizomycotina</taxon>
        <taxon>Dothideomycetes</taxon>
        <taxon>Dothideomycetidae</taxon>
        <taxon>Mycosphaerellales</taxon>
        <taxon>Teratosphaeriaceae</taxon>
        <taxon>Hortaea</taxon>
    </lineage>
</organism>
<dbReference type="OrthoDB" id="3609at2759"/>
<accession>A0A1Z5T1Q1</accession>
<dbReference type="Proteomes" id="UP000194280">
    <property type="component" value="Unassembled WGS sequence"/>
</dbReference>
<dbReference type="InterPro" id="IPR051402">
    <property type="entry name" value="KPR-Related"/>
</dbReference>
<dbReference type="GO" id="GO:0005737">
    <property type="term" value="C:cytoplasm"/>
    <property type="evidence" value="ECO:0007669"/>
    <property type="project" value="TreeGrafter"/>
</dbReference>
<evidence type="ECO:0000313" key="8">
    <source>
        <dbReference type="Proteomes" id="UP000194280"/>
    </source>
</evidence>
<dbReference type="Gene3D" id="3.40.50.720">
    <property type="entry name" value="NAD(P)-binding Rossmann-like Domain"/>
    <property type="match status" value="1"/>
</dbReference>
<feature type="domain" description="Ketopantoate reductase N-terminal" evidence="5">
    <location>
        <begin position="8"/>
        <end position="155"/>
    </location>
</feature>
<evidence type="ECO:0000256" key="2">
    <source>
        <dbReference type="ARBA" id="ARBA00022857"/>
    </source>
</evidence>
<feature type="domain" description="Ketopantoate reductase C-terminal" evidence="6">
    <location>
        <begin position="185"/>
        <end position="312"/>
    </location>
</feature>
<dbReference type="PROSITE" id="PS51257">
    <property type="entry name" value="PROKAR_LIPOPROTEIN"/>
    <property type="match status" value="1"/>
</dbReference>
<name>A0A1Z5T1Q1_HORWE</name>
<dbReference type="GO" id="GO:0015940">
    <property type="term" value="P:pantothenate biosynthetic process"/>
    <property type="evidence" value="ECO:0007669"/>
    <property type="project" value="InterPro"/>
</dbReference>
<evidence type="ECO:0000256" key="1">
    <source>
        <dbReference type="ARBA" id="ARBA00007870"/>
    </source>
</evidence>
<dbReference type="InterPro" id="IPR013332">
    <property type="entry name" value="KPR_N"/>
</dbReference>
<gene>
    <name evidence="7" type="ORF">BTJ68_08992</name>
</gene>
<dbReference type="InParanoid" id="A0A1Z5T1Q1"/>
<dbReference type="InterPro" id="IPR013752">
    <property type="entry name" value="KPA_reductase"/>
</dbReference>
<dbReference type="InterPro" id="IPR036291">
    <property type="entry name" value="NAD(P)-bd_dom_sf"/>
</dbReference>
<evidence type="ECO:0000259" key="6">
    <source>
        <dbReference type="Pfam" id="PF08546"/>
    </source>
</evidence>
<dbReference type="VEuPathDB" id="FungiDB:BTJ68_08992"/>
<reference evidence="7 8" key="1">
    <citation type="submission" date="2017-01" db="EMBL/GenBank/DDBJ databases">
        <title>The recent genome duplication of the halophilic yeast Hortaea werneckii: insights from long-read sequencing.</title>
        <authorList>
            <person name="Sinha S."/>
            <person name="Flibotte S."/>
            <person name="Neira M."/>
            <person name="Lenassi M."/>
            <person name="Gostincar C."/>
            <person name="Stajich J.E."/>
            <person name="Nislow C.E."/>
        </authorList>
    </citation>
    <scope>NUCLEOTIDE SEQUENCE [LARGE SCALE GENOMIC DNA]</scope>
    <source>
        <strain evidence="7 8">EXF-2000</strain>
    </source>
</reference>
<dbReference type="Pfam" id="PF02558">
    <property type="entry name" value="ApbA"/>
    <property type="match status" value="1"/>
</dbReference>
<evidence type="ECO:0000313" key="7">
    <source>
        <dbReference type="EMBL" id="OTA28618.1"/>
    </source>
</evidence>
<dbReference type="FunFam" id="1.10.1040.10:FF:000017">
    <property type="entry name" value="2-dehydropantoate 2-reductase"/>
    <property type="match status" value="1"/>
</dbReference>
<dbReference type="Gene3D" id="1.10.1040.10">
    <property type="entry name" value="N-(1-d-carboxylethyl)-l-norvaline Dehydrogenase, domain 2"/>
    <property type="match status" value="1"/>
</dbReference>
<protein>
    <recommendedName>
        <fullName evidence="4">2-dehydropantoate 2-reductase</fullName>
        <ecNumber evidence="4">1.1.1.169</ecNumber>
    </recommendedName>
    <alternativeName>
        <fullName evidence="4">Ketopantoate reductase</fullName>
    </alternativeName>
</protein>
<comment type="similarity">
    <text evidence="1 4">Belongs to the ketopantoate reductase family.</text>
</comment>
<dbReference type="STRING" id="1157616.A0A1Z5T1Q1"/>
<evidence type="ECO:0000256" key="3">
    <source>
        <dbReference type="ARBA" id="ARBA00023002"/>
    </source>
</evidence>
<proteinExistence type="inferred from homology"/>
<comment type="caution">
    <text evidence="7">The sequence shown here is derived from an EMBL/GenBank/DDBJ whole genome shotgun (WGS) entry which is preliminary data.</text>
</comment>
<evidence type="ECO:0000259" key="5">
    <source>
        <dbReference type="Pfam" id="PF02558"/>
    </source>
</evidence>
<dbReference type="PANTHER" id="PTHR21708:SF30">
    <property type="entry name" value="2-DEHYDROPANTOATE 2-REDUCTASE-RELATED"/>
    <property type="match status" value="1"/>
</dbReference>
<dbReference type="Pfam" id="PF08546">
    <property type="entry name" value="ApbA_C"/>
    <property type="match status" value="1"/>
</dbReference>
<dbReference type="GO" id="GO:0008677">
    <property type="term" value="F:2-dehydropantoate 2-reductase activity"/>
    <property type="evidence" value="ECO:0007669"/>
    <property type="project" value="UniProtKB-EC"/>
</dbReference>
<dbReference type="PANTHER" id="PTHR21708">
    <property type="entry name" value="PROBABLE 2-DEHYDROPANTOATE 2-REDUCTASE"/>
    <property type="match status" value="1"/>
</dbReference>
<evidence type="ECO:0000256" key="4">
    <source>
        <dbReference type="RuleBase" id="RU362068"/>
    </source>
</evidence>
<comment type="catalytic activity">
    <reaction evidence="4">
        <text>(R)-pantoate + NADP(+) = 2-dehydropantoate + NADPH + H(+)</text>
        <dbReference type="Rhea" id="RHEA:16233"/>
        <dbReference type="ChEBI" id="CHEBI:11561"/>
        <dbReference type="ChEBI" id="CHEBI:15378"/>
        <dbReference type="ChEBI" id="CHEBI:15980"/>
        <dbReference type="ChEBI" id="CHEBI:57783"/>
        <dbReference type="ChEBI" id="CHEBI:58349"/>
        <dbReference type="EC" id="1.1.1.169"/>
    </reaction>
</comment>
<keyword evidence="3 4" id="KW-0560">Oxidoreductase</keyword>
<keyword evidence="8" id="KW-1185">Reference proteome</keyword>
<keyword evidence="2 4" id="KW-0521">NADP</keyword>